<reference evidence="1" key="2">
    <citation type="submission" date="2025-03" db="EMBL/GenBank/DDBJ databases">
        <authorList>
            <consortium name="ELIXIR-Norway"/>
            <consortium name="Elixir Norway"/>
        </authorList>
    </citation>
    <scope>NUCLEOTIDE SEQUENCE</scope>
</reference>
<accession>A0AC59YRR4</accession>
<feature type="non-terminal residue" evidence="1">
    <location>
        <position position="1"/>
    </location>
</feature>
<reference evidence="1" key="1">
    <citation type="submission" date="2023-05" db="EMBL/GenBank/DDBJ databases">
        <authorList>
            <consortium name="ELIXIR-Norway"/>
        </authorList>
    </citation>
    <scope>NUCLEOTIDE SEQUENCE</scope>
</reference>
<organism evidence="1 2">
    <name type="scientific">Rangifer tarandus platyrhynchus</name>
    <name type="common">Svalbard reindeer</name>
    <dbReference type="NCBI Taxonomy" id="3082113"/>
    <lineage>
        <taxon>Eukaryota</taxon>
        <taxon>Metazoa</taxon>
        <taxon>Chordata</taxon>
        <taxon>Craniata</taxon>
        <taxon>Vertebrata</taxon>
        <taxon>Euteleostomi</taxon>
        <taxon>Mammalia</taxon>
        <taxon>Eutheria</taxon>
        <taxon>Laurasiatheria</taxon>
        <taxon>Artiodactyla</taxon>
        <taxon>Ruminantia</taxon>
        <taxon>Pecora</taxon>
        <taxon>Cervidae</taxon>
        <taxon>Odocoileinae</taxon>
        <taxon>Rangifer</taxon>
    </lineage>
</organism>
<dbReference type="Proteomes" id="UP001162501">
    <property type="component" value="Chromosome 2"/>
</dbReference>
<evidence type="ECO:0000313" key="2">
    <source>
        <dbReference type="Proteomes" id="UP001162501"/>
    </source>
</evidence>
<dbReference type="EMBL" id="OX596086">
    <property type="protein sequence ID" value="CAM9921842.1"/>
    <property type="molecule type" value="Genomic_DNA"/>
</dbReference>
<gene>
    <name evidence="1" type="ORF">MRATA1EN22A_LOCUS9398</name>
</gene>
<name>A0AC59YRR4_RANTA</name>
<protein>
    <submittedName>
        <fullName evidence="1">Uncharacterized protein</fullName>
    </submittedName>
</protein>
<proteinExistence type="predicted"/>
<sequence length="56" mass="5981">GCAAYSPSARLSPEALLAQPCEQLPVSACRWSPQQGTHTQEGCSLITHLTSPKLCR</sequence>
<evidence type="ECO:0000313" key="1">
    <source>
        <dbReference type="EMBL" id="CAM9921842.1"/>
    </source>
</evidence>